<dbReference type="Proteomes" id="UP000018502">
    <property type="component" value="Unassembled WGS sequence"/>
</dbReference>
<protein>
    <submittedName>
        <fullName evidence="2">Putative amidase domain protein</fullName>
    </submittedName>
</protein>
<name>A0A829MDH5_9MYCO</name>
<dbReference type="Gene3D" id="3.90.1720.10">
    <property type="entry name" value="endopeptidase domain like (from Nostoc punctiforme)"/>
    <property type="match status" value="1"/>
</dbReference>
<reference evidence="2 3" key="1">
    <citation type="journal article" date="2014" name="Emerg. Infect. Dis.">
        <title>High-level Relatedness among Mycobacterium abscessus subsp. massiliense Strains from Widely Separated Outbreaks.</title>
        <authorList>
            <person name="Tettelin H."/>
            <person name="Davidson R.M."/>
            <person name="Agrawal S."/>
            <person name="Aitken M.L."/>
            <person name="Shallom S."/>
            <person name="Hasan N.A."/>
            <person name="Strong M."/>
            <person name="Nogueira de Moura V.C."/>
            <person name="De Groote M.A."/>
            <person name="Duarte R.S."/>
            <person name="Hine E."/>
            <person name="Parankush S."/>
            <person name="Su Q."/>
            <person name="Daugherty S.C."/>
            <person name="Fraser C.M."/>
            <person name="Brown-Elliott B.A."/>
            <person name="Wallace R.J.Jr."/>
            <person name="Holland S.M."/>
            <person name="Sampaio E.P."/>
            <person name="Olivier K.N."/>
            <person name="Jackson M."/>
            <person name="Zelazny A.M."/>
        </authorList>
    </citation>
    <scope>NUCLEOTIDE SEQUENCE [LARGE SCALE GENOMIC DNA]</scope>
    <source>
        <strain evidence="2 3">MAB_091912_2446</strain>
    </source>
</reference>
<comment type="caution">
    <text evidence="2">The sequence shown here is derived from an EMBL/GenBank/DDBJ whole genome shotgun (WGS) entry which is preliminary data.</text>
</comment>
<dbReference type="Pfam" id="PF12671">
    <property type="entry name" value="Amidase_6"/>
    <property type="match status" value="1"/>
</dbReference>
<gene>
    <name evidence="2" type="ORF">L833_1449</name>
</gene>
<sequence>MAAIAPASMPTKSEILNWSTTHLDDAATQWEKAAGQSETAFSQHVANISAPGATDWTGKAATSAYDDAREAQDTVRVQASIYRECASIARRGAGDIRGAKEATVNAIQEAEGKGYAVSEDLLATDTHQGGSDSQRATRKAEAQQLTEFIRWHAKGLASTAAKVAGELQGEAAGLQGRKLTGGGAQMLGNEKFSQDRIPGGLQFPPGLSEERKKAIIYAEAFADGYNGDYRQYEQDCTNFVSQALRAGGFKDVGDGLDDWHHGDPDDWYYNNNTLNPKNVESETWYNAAANHDYFTQHSGLGETKGVVPTSGPTGYDPLAPSKAGLTPGDLIYYRTNEGKIDHVAMYVGNMNGVDVVDQHADPRNVHDDWWPNTDDFWGGPAQVEFVHVKYPGE</sequence>
<dbReference type="PANTHER" id="PTHR40032:SF1">
    <property type="entry name" value="EXPORTED PROTEIN"/>
    <property type="match status" value="1"/>
</dbReference>
<dbReference type="InterPro" id="IPR038765">
    <property type="entry name" value="Papain-like_cys_pep_sf"/>
</dbReference>
<organism evidence="2 3">
    <name type="scientific">Mycobacteroides abscessus MAB_091912_2446</name>
    <dbReference type="NCBI Taxonomy" id="1335414"/>
    <lineage>
        <taxon>Bacteria</taxon>
        <taxon>Bacillati</taxon>
        <taxon>Actinomycetota</taxon>
        <taxon>Actinomycetes</taxon>
        <taxon>Mycobacteriales</taxon>
        <taxon>Mycobacteriaceae</taxon>
        <taxon>Mycobacteroides</taxon>
        <taxon>Mycobacteroides abscessus</taxon>
    </lineage>
</organism>
<evidence type="ECO:0000313" key="2">
    <source>
        <dbReference type="EMBL" id="ESV64070.1"/>
    </source>
</evidence>
<dbReference type="PANTHER" id="PTHR40032">
    <property type="entry name" value="EXPORTED PROTEIN-RELATED"/>
    <property type="match status" value="1"/>
</dbReference>
<proteinExistence type="predicted"/>
<dbReference type="EMBL" id="AYTF01000001">
    <property type="protein sequence ID" value="ESV64070.1"/>
    <property type="molecule type" value="Genomic_DNA"/>
</dbReference>
<dbReference type="AlphaFoldDB" id="A0A829MDH5"/>
<dbReference type="SUPFAM" id="SSF140453">
    <property type="entry name" value="EsxAB dimer-like"/>
    <property type="match status" value="1"/>
</dbReference>
<feature type="domain" description="Putative amidase" evidence="1">
    <location>
        <begin position="210"/>
        <end position="364"/>
    </location>
</feature>
<dbReference type="InterPro" id="IPR036689">
    <property type="entry name" value="ESAT-6-like_sf"/>
</dbReference>
<accession>A0A829MDH5</accession>
<dbReference type="SUPFAM" id="SSF54001">
    <property type="entry name" value="Cysteine proteinases"/>
    <property type="match status" value="1"/>
</dbReference>
<evidence type="ECO:0000259" key="1">
    <source>
        <dbReference type="Pfam" id="PF12671"/>
    </source>
</evidence>
<dbReference type="InterPro" id="IPR024301">
    <property type="entry name" value="Amidase_6"/>
</dbReference>
<evidence type="ECO:0000313" key="3">
    <source>
        <dbReference type="Proteomes" id="UP000018502"/>
    </source>
</evidence>